<sequence>MNPRRTACHVWILTYLTVLLEVTPFPSSPSPVGLFPPSILPSSLSMPAAPPHSRNSILLHKKLSTYPSSPYLPTVTIVFRRPSHITSTHRLSPTTLTTRHHRIRTPSLTTRHQLSQPHQPPIMSAEPNSKFAPEPQITHKGRELSFKQKLDQAAHDARKSEEEPKQNPIVEKVTQYIPAAAKILGNPQEEKEEKISRPGIPGPPERPYDDVQVEEFIRQQHRSKGEDGILQ</sequence>
<keyword evidence="4" id="KW-1185">Reference proteome</keyword>
<organism evidence="3 4">
    <name type="scientific">Colletotrichum phormii</name>
    <dbReference type="NCBI Taxonomy" id="359342"/>
    <lineage>
        <taxon>Eukaryota</taxon>
        <taxon>Fungi</taxon>
        <taxon>Dikarya</taxon>
        <taxon>Ascomycota</taxon>
        <taxon>Pezizomycotina</taxon>
        <taxon>Sordariomycetes</taxon>
        <taxon>Hypocreomycetidae</taxon>
        <taxon>Glomerellales</taxon>
        <taxon>Glomerellaceae</taxon>
        <taxon>Colletotrichum</taxon>
        <taxon>Colletotrichum acutatum species complex</taxon>
    </lineage>
</organism>
<proteinExistence type="predicted"/>
<evidence type="ECO:0000256" key="2">
    <source>
        <dbReference type="SAM" id="SignalP"/>
    </source>
</evidence>
<reference evidence="3" key="1">
    <citation type="submission" date="2021-06" db="EMBL/GenBank/DDBJ databases">
        <title>Comparative genomics, transcriptomics and evolutionary studies reveal genomic signatures of adaptation to plant cell wall in hemibiotrophic fungi.</title>
        <authorList>
            <consortium name="DOE Joint Genome Institute"/>
            <person name="Baroncelli R."/>
            <person name="Diaz J.F."/>
            <person name="Benocci T."/>
            <person name="Peng M."/>
            <person name="Battaglia E."/>
            <person name="Haridas S."/>
            <person name="Andreopoulos W."/>
            <person name="Labutti K."/>
            <person name="Pangilinan J."/>
            <person name="Floch G.L."/>
            <person name="Makela M.R."/>
            <person name="Henrissat B."/>
            <person name="Grigoriev I.V."/>
            <person name="Crouch J.A."/>
            <person name="De Vries R.P."/>
            <person name="Sukno S.A."/>
            <person name="Thon M.R."/>
        </authorList>
    </citation>
    <scope>NUCLEOTIDE SEQUENCE</scope>
    <source>
        <strain evidence="3">CBS 102054</strain>
    </source>
</reference>
<protein>
    <submittedName>
        <fullName evidence="3">Uncharacterized protein</fullName>
    </submittedName>
</protein>
<dbReference type="RefSeq" id="XP_060451512.1">
    <property type="nucleotide sequence ID" value="XM_060589236.1"/>
</dbReference>
<feature type="region of interest" description="Disordered" evidence="1">
    <location>
        <begin position="182"/>
        <end position="231"/>
    </location>
</feature>
<feature type="compositionally biased region" description="Basic and acidic residues" evidence="1">
    <location>
        <begin position="148"/>
        <end position="165"/>
    </location>
</feature>
<feature type="chain" id="PRO_5042528564" evidence="2">
    <location>
        <begin position="25"/>
        <end position="231"/>
    </location>
</feature>
<feature type="signal peptide" evidence="2">
    <location>
        <begin position="1"/>
        <end position="24"/>
    </location>
</feature>
<feature type="region of interest" description="Disordered" evidence="1">
    <location>
        <begin position="148"/>
        <end position="169"/>
    </location>
</feature>
<keyword evidence="2" id="KW-0732">Signal</keyword>
<feature type="compositionally biased region" description="Basic and acidic residues" evidence="1">
    <location>
        <begin position="215"/>
        <end position="231"/>
    </location>
</feature>
<name>A0AAJ0A2V8_9PEZI</name>
<gene>
    <name evidence="3" type="ORF">BDP81DRAFT_412726</name>
</gene>
<evidence type="ECO:0000256" key="1">
    <source>
        <dbReference type="SAM" id="MobiDB-lite"/>
    </source>
</evidence>
<comment type="caution">
    <text evidence="3">The sequence shown here is derived from an EMBL/GenBank/DDBJ whole genome shotgun (WGS) entry which is preliminary data.</text>
</comment>
<dbReference type="GeneID" id="85474098"/>
<evidence type="ECO:0000313" key="4">
    <source>
        <dbReference type="Proteomes" id="UP001243989"/>
    </source>
</evidence>
<dbReference type="Proteomes" id="UP001243989">
    <property type="component" value="Unassembled WGS sequence"/>
</dbReference>
<accession>A0AAJ0A2V8</accession>
<evidence type="ECO:0000313" key="3">
    <source>
        <dbReference type="EMBL" id="KAK1655468.1"/>
    </source>
</evidence>
<dbReference type="EMBL" id="JAHMHQ010000001">
    <property type="protein sequence ID" value="KAK1655468.1"/>
    <property type="molecule type" value="Genomic_DNA"/>
</dbReference>
<dbReference type="AlphaFoldDB" id="A0AAJ0A2V8"/>